<evidence type="ECO:0000313" key="3">
    <source>
        <dbReference type="Proteomes" id="UP000231279"/>
    </source>
</evidence>
<organism evidence="2 3">
    <name type="scientific">Handroanthus impetiginosus</name>
    <dbReference type="NCBI Taxonomy" id="429701"/>
    <lineage>
        <taxon>Eukaryota</taxon>
        <taxon>Viridiplantae</taxon>
        <taxon>Streptophyta</taxon>
        <taxon>Embryophyta</taxon>
        <taxon>Tracheophyta</taxon>
        <taxon>Spermatophyta</taxon>
        <taxon>Magnoliopsida</taxon>
        <taxon>eudicotyledons</taxon>
        <taxon>Gunneridae</taxon>
        <taxon>Pentapetalae</taxon>
        <taxon>asterids</taxon>
        <taxon>lamiids</taxon>
        <taxon>Lamiales</taxon>
        <taxon>Bignoniaceae</taxon>
        <taxon>Crescentiina</taxon>
        <taxon>Tabebuia alliance</taxon>
        <taxon>Handroanthus</taxon>
    </lineage>
</organism>
<feature type="region of interest" description="Disordered" evidence="1">
    <location>
        <begin position="48"/>
        <end position="68"/>
    </location>
</feature>
<gene>
    <name evidence="2" type="ORF">CDL12_02221</name>
</gene>
<dbReference type="OrthoDB" id="1703537at2759"/>
<reference evidence="3" key="1">
    <citation type="journal article" date="2018" name="Gigascience">
        <title>Genome assembly of the Pink Ipe (Handroanthus impetiginosus, Bignoniaceae), a highly valued, ecologically keystone Neotropical timber forest tree.</title>
        <authorList>
            <person name="Silva-Junior O.B."/>
            <person name="Grattapaglia D."/>
            <person name="Novaes E."/>
            <person name="Collevatti R.G."/>
        </authorList>
    </citation>
    <scope>NUCLEOTIDE SEQUENCE [LARGE SCALE GENOMIC DNA]</scope>
    <source>
        <strain evidence="3">cv. UFG-1</strain>
    </source>
</reference>
<name>A0A2G9I5L1_9LAMI</name>
<dbReference type="Proteomes" id="UP000231279">
    <property type="component" value="Unassembled WGS sequence"/>
</dbReference>
<feature type="compositionally biased region" description="Low complexity" evidence="1">
    <location>
        <begin position="48"/>
        <end position="59"/>
    </location>
</feature>
<dbReference type="EMBL" id="NKXS01000321">
    <property type="protein sequence ID" value="PIN25034.1"/>
    <property type="molecule type" value="Genomic_DNA"/>
</dbReference>
<protein>
    <submittedName>
        <fullName evidence="2">Uncharacterized protein</fullName>
    </submittedName>
</protein>
<evidence type="ECO:0000256" key="1">
    <source>
        <dbReference type="SAM" id="MobiDB-lite"/>
    </source>
</evidence>
<keyword evidence="3" id="KW-1185">Reference proteome</keyword>
<accession>A0A2G9I5L1</accession>
<proteinExistence type="predicted"/>
<sequence>MASEITEEQDENHFCIKDKEAEKLRIRQLIDYQKSLYLSSSASSSFSSAAASTSSFTSPRKSRSSSLLDLMKGGSTSLGRLFDMEHTSLGDYLKDYSVSPIIKPVFLWGSDTDNDLHDDPWSEIRQIKSAFDSISDFQGGVLSSQGKF</sequence>
<dbReference type="AlphaFoldDB" id="A0A2G9I5L1"/>
<evidence type="ECO:0000313" key="2">
    <source>
        <dbReference type="EMBL" id="PIN25034.1"/>
    </source>
</evidence>
<comment type="caution">
    <text evidence="2">The sequence shown here is derived from an EMBL/GenBank/DDBJ whole genome shotgun (WGS) entry which is preliminary data.</text>
</comment>